<evidence type="ECO:0000259" key="1">
    <source>
        <dbReference type="Pfam" id="PF01869"/>
    </source>
</evidence>
<dbReference type="Pfam" id="PF01869">
    <property type="entry name" value="BcrAD_BadFG"/>
    <property type="match status" value="1"/>
</dbReference>
<dbReference type="InterPro" id="IPR002731">
    <property type="entry name" value="ATPase_BadF"/>
</dbReference>
<dbReference type="PANTHER" id="PTHR43190">
    <property type="entry name" value="N-ACETYL-D-GLUCOSAMINE KINASE"/>
    <property type="match status" value="1"/>
</dbReference>
<comment type="caution">
    <text evidence="2">The sequence shown here is derived from an EMBL/GenBank/DDBJ whole genome shotgun (WGS) entry which is preliminary data.</text>
</comment>
<sequence length="336" mass="35687">MKILGVDSGGTKTRSIITNLDCGLLGTGMGGPGNYHYIGVERARKSMRKTIDMAMADAQVKPEDVPYGGFGVGGLDTAADYEVIAGFLEDIGYPKRRYIVNDVVISHYAVNGGAPGVTVVAGTGSIAYGTTRNGESCRVGGWGWIIGDEGSGAYAAIRGLREASKAWDGRGDPTMLTELACEHFDLEASDVPRKVISKVQGADLPEDIAPFAVCVTEAAARGDEVAMRIIDEGCEELANLAATAVERLELEPPVMVGSVGGFATNDLVFEKFEEKVKNKIPEVEVLKPVRNPVVGAVALVMEKIGKEVSVEDLRDLDSEIEDRVEEAEGSKSGFEV</sequence>
<reference evidence="2 3" key="1">
    <citation type="journal article" date="2016" name="Sci. Rep.">
        <title>Metabolic traits of an uncultured archaeal lineage -MSBL1- from brine pools of the Red Sea.</title>
        <authorList>
            <person name="Mwirichia R."/>
            <person name="Alam I."/>
            <person name="Rashid M."/>
            <person name="Vinu M."/>
            <person name="Ba-Alawi W."/>
            <person name="Anthony Kamau A."/>
            <person name="Kamanda Ngugi D."/>
            <person name="Goker M."/>
            <person name="Klenk H.P."/>
            <person name="Bajic V."/>
            <person name="Stingl U."/>
        </authorList>
    </citation>
    <scope>NUCLEOTIDE SEQUENCE [LARGE SCALE GENOMIC DNA]</scope>
    <source>
        <strain evidence="2">SCGC-AAA259E19</strain>
    </source>
</reference>
<proteinExistence type="predicted"/>
<dbReference type="Gene3D" id="3.30.420.40">
    <property type="match status" value="2"/>
</dbReference>
<gene>
    <name evidence="2" type="ORF">AKJ65_06075</name>
</gene>
<dbReference type="AlphaFoldDB" id="A0A133UHM8"/>
<accession>A0A133UHM8</accession>
<protein>
    <recommendedName>
        <fullName evidence="1">ATPase BadF/BadG/BcrA/BcrD type domain-containing protein</fullName>
    </recommendedName>
</protein>
<name>A0A133UHM8_9EURY</name>
<dbReference type="EMBL" id="LHXO01000102">
    <property type="protein sequence ID" value="KXA93695.1"/>
    <property type="molecule type" value="Genomic_DNA"/>
</dbReference>
<dbReference type="PANTHER" id="PTHR43190:SF3">
    <property type="entry name" value="N-ACETYL-D-GLUCOSAMINE KINASE"/>
    <property type="match status" value="1"/>
</dbReference>
<dbReference type="SUPFAM" id="SSF53067">
    <property type="entry name" value="Actin-like ATPase domain"/>
    <property type="match status" value="2"/>
</dbReference>
<feature type="domain" description="ATPase BadF/BadG/BcrA/BcrD type" evidence="1">
    <location>
        <begin position="4"/>
        <end position="297"/>
    </location>
</feature>
<evidence type="ECO:0000313" key="3">
    <source>
        <dbReference type="Proteomes" id="UP000070284"/>
    </source>
</evidence>
<dbReference type="Proteomes" id="UP000070284">
    <property type="component" value="Unassembled WGS sequence"/>
</dbReference>
<organism evidence="2 3">
    <name type="scientific">candidate division MSBL1 archaeon SCGC-AAA259E19</name>
    <dbReference type="NCBI Taxonomy" id="1698264"/>
    <lineage>
        <taxon>Archaea</taxon>
        <taxon>Methanobacteriati</taxon>
        <taxon>Methanobacteriota</taxon>
        <taxon>candidate division MSBL1</taxon>
    </lineage>
</organism>
<keyword evidence="3" id="KW-1185">Reference proteome</keyword>
<dbReference type="InterPro" id="IPR052519">
    <property type="entry name" value="Euk-type_GlcNAc_Kinase"/>
</dbReference>
<dbReference type="CDD" id="cd24007">
    <property type="entry name" value="ASKHA_NBD_eukNAGK-like"/>
    <property type="match status" value="1"/>
</dbReference>
<evidence type="ECO:0000313" key="2">
    <source>
        <dbReference type="EMBL" id="KXA93695.1"/>
    </source>
</evidence>
<dbReference type="InterPro" id="IPR043129">
    <property type="entry name" value="ATPase_NBD"/>
</dbReference>